<dbReference type="Gene3D" id="1.10.357.10">
    <property type="entry name" value="Tetracycline Repressor, domain 2"/>
    <property type="match status" value="1"/>
</dbReference>
<dbReference type="InterPro" id="IPR025722">
    <property type="entry name" value="TetR"/>
</dbReference>
<gene>
    <name evidence="4" type="ORF">H8692_00735</name>
</gene>
<evidence type="ECO:0000256" key="1">
    <source>
        <dbReference type="ARBA" id="ARBA00023125"/>
    </source>
</evidence>
<proteinExistence type="predicted"/>
<feature type="domain" description="HTH tetR-type" evidence="3">
    <location>
        <begin position="3"/>
        <end position="63"/>
    </location>
</feature>
<name>A0A926E7R6_9FIRM</name>
<sequence length="195" mass="22968">MKKNTRQRILDTARNMFNKYGYNGVSLRDIAGELNISKGNLTYYFAKKEDIIEELLAEEKDTFIAEPPETLQELDRVFDDMQKTVQSHLYFFLHHAQLSQVSPEILKKQRDKYASVAELLRKSFSILCSKGLLREELFPGEYVHLIDMIHMSAIYWAPFEDLSRSVRGKIDYRKHIWSTVYNLLTEKGRNEIRNI</sequence>
<dbReference type="SUPFAM" id="SSF46689">
    <property type="entry name" value="Homeodomain-like"/>
    <property type="match status" value="1"/>
</dbReference>
<dbReference type="InterPro" id="IPR001647">
    <property type="entry name" value="HTH_TetR"/>
</dbReference>
<evidence type="ECO:0000259" key="3">
    <source>
        <dbReference type="PROSITE" id="PS50977"/>
    </source>
</evidence>
<dbReference type="PANTHER" id="PTHR43479">
    <property type="entry name" value="ACREF/ENVCD OPERON REPRESSOR-RELATED"/>
    <property type="match status" value="1"/>
</dbReference>
<dbReference type="AlphaFoldDB" id="A0A926E7R6"/>
<dbReference type="Proteomes" id="UP000610862">
    <property type="component" value="Unassembled WGS sequence"/>
</dbReference>
<evidence type="ECO:0000313" key="4">
    <source>
        <dbReference type="EMBL" id="MBC8567289.1"/>
    </source>
</evidence>
<dbReference type="InterPro" id="IPR023772">
    <property type="entry name" value="DNA-bd_HTH_TetR-type_CS"/>
</dbReference>
<dbReference type="PROSITE" id="PS50977">
    <property type="entry name" value="HTH_TETR_2"/>
    <property type="match status" value="1"/>
</dbReference>
<keyword evidence="5" id="KW-1185">Reference proteome</keyword>
<comment type="caution">
    <text evidence="4">The sequence shown here is derived from an EMBL/GenBank/DDBJ whole genome shotgun (WGS) entry which is preliminary data.</text>
</comment>
<organism evidence="4 5">
    <name type="scientific">Lentihominibacter hominis</name>
    <dbReference type="NCBI Taxonomy" id="2763645"/>
    <lineage>
        <taxon>Bacteria</taxon>
        <taxon>Bacillati</taxon>
        <taxon>Bacillota</taxon>
        <taxon>Clostridia</taxon>
        <taxon>Peptostreptococcales</taxon>
        <taxon>Anaerovoracaceae</taxon>
        <taxon>Lentihominibacter</taxon>
    </lineage>
</organism>
<dbReference type="PROSITE" id="PS01081">
    <property type="entry name" value="HTH_TETR_1"/>
    <property type="match status" value="1"/>
</dbReference>
<dbReference type="InterPro" id="IPR009057">
    <property type="entry name" value="Homeodomain-like_sf"/>
</dbReference>
<dbReference type="PRINTS" id="PR00455">
    <property type="entry name" value="HTHTETR"/>
</dbReference>
<dbReference type="GO" id="GO:0003677">
    <property type="term" value="F:DNA binding"/>
    <property type="evidence" value="ECO:0007669"/>
    <property type="project" value="UniProtKB-UniRule"/>
</dbReference>
<accession>A0A926E7R6</accession>
<reference evidence="4" key="1">
    <citation type="submission" date="2020-08" db="EMBL/GenBank/DDBJ databases">
        <title>Genome public.</title>
        <authorList>
            <person name="Liu C."/>
            <person name="Sun Q."/>
        </authorList>
    </citation>
    <scope>NUCLEOTIDE SEQUENCE</scope>
    <source>
        <strain evidence="4">NSJ-24</strain>
    </source>
</reference>
<dbReference type="PANTHER" id="PTHR43479:SF11">
    <property type="entry name" value="ACREF_ENVCD OPERON REPRESSOR-RELATED"/>
    <property type="match status" value="1"/>
</dbReference>
<dbReference type="Pfam" id="PF13972">
    <property type="entry name" value="TetR"/>
    <property type="match status" value="1"/>
</dbReference>
<dbReference type="Pfam" id="PF00440">
    <property type="entry name" value="TetR_N"/>
    <property type="match status" value="1"/>
</dbReference>
<protein>
    <submittedName>
        <fullName evidence="4">TetR/AcrR family transcriptional regulator</fullName>
    </submittedName>
</protein>
<feature type="DNA-binding region" description="H-T-H motif" evidence="2">
    <location>
        <begin position="26"/>
        <end position="45"/>
    </location>
</feature>
<keyword evidence="1 2" id="KW-0238">DNA-binding</keyword>
<dbReference type="InterPro" id="IPR050624">
    <property type="entry name" value="HTH-type_Tx_Regulator"/>
</dbReference>
<evidence type="ECO:0000313" key="5">
    <source>
        <dbReference type="Proteomes" id="UP000610862"/>
    </source>
</evidence>
<dbReference type="EMBL" id="JACRTA010000001">
    <property type="protein sequence ID" value="MBC8567289.1"/>
    <property type="molecule type" value="Genomic_DNA"/>
</dbReference>
<evidence type="ECO:0000256" key="2">
    <source>
        <dbReference type="PROSITE-ProRule" id="PRU00335"/>
    </source>
</evidence>
<dbReference type="RefSeq" id="WP_177269886.1">
    <property type="nucleotide sequence ID" value="NZ_JACRTA010000001.1"/>
</dbReference>